<dbReference type="RefSeq" id="XP_014153706.1">
    <property type="nucleotide sequence ID" value="XM_014298231.1"/>
</dbReference>
<reference evidence="1 2" key="1">
    <citation type="submission" date="2011-02" db="EMBL/GenBank/DDBJ databases">
        <title>The Genome Sequence of Sphaeroforma arctica JP610.</title>
        <authorList>
            <consortium name="The Broad Institute Genome Sequencing Platform"/>
            <person name="Russ C."/>
            <person name="Cuomo C."/>
            <person name="Young S.K."/>
            <person name="Zeng Q."/>
            <person name="Gargeya S."/>
            <person name="Alvarado L."/>
            <person name="Berlin A."/>
            <person name="Chapman S.B."/>
            <person name="Chen Z."/>
            <person name="Freedman E."/>
            <person name="Gellesch M."/>
            <person name="Goldberg J."/>
            <person name="Griggs A."/>
            <person name="Gujja S."/>
            <person name="Heilman E."/>
            <person name="Heiman D."/>
            <person name="Howarth C."/>
            <person name="Mehta T."/>
            <person name="Neiman D."/>
            <person name="Pearson M."/>
            <person name="Roberts A."/>
            <person name="Saif S."/>
            <person name="Shea T."/>
            <person name="Shenoy N."/>
            <person name="Sisk P."/>
            <person name="Stolte C."/>
            <person name="Sykes S."/>
            <person name="White J."/>
            <person name="Yandava C."/>
            <person name="Burger G."/>
            <person name="Gray M.W."/>
            <person name="Holland P.W.H."/>
            <person name="King N."/>
            <person name="Lang F.B.F."/>
            <person name="Roger A.J."/>
            <person name="Ruiz-Trillo I."/>
            <person name="Haas B."/>
            <person name="Nusbaum C."/>
            <person name="Birren B."/>
        </authorList>
    </citation>
    <scope>NUCLEOTIDE SEQUENCE [LARGE SCALE GENOMIC DNA]</scope>
    <source>
        <strain evidence="1 2">JP610</strain>
    </source>
</reference>
<proteinExistence type="predicted"/>
<evidence type="ECO:0000313" key="2">
    <source>
        <dbReference type="Proteomes" id="UP000054560"/>
    </source>
</evidence>
<gene>
    <name evidence="1" type="ORF">SARC_07816</name>
</gene>
<dbReference type="EMBL" id="KQ242242">
    <property type="protein sequence ID" value="KNC79804.1"/>
    <property type="molecule type" value="Genomic_DNA"/>
</dbReference>
<accession>A0A0L0FSZ6</accession>
<dbReference type="AlphaFoldDB" id="A0A0L0FSZ6"/>
<evidence type="ECO:0000313" key="1">
    <source>
        <dbReference type="EMBL" id="KNC79804.1"/>
    </source>
</evidence>
<dbReference type="Proteomes" id="UP000054560">
    <property type="component" value="Unassembled WGS sequence"/>
</dbReference>
<sequence>MGRPLPDKTLDEMDVIAPYLKNTGTPNHSSIATIFSGIFRLNRPLNHTAAGAPPVSSAFAFLATLSPR</sequence>
<name>A0A0L0FSZ6_9EUKA</name>
<dbReference type="GeneID" id="25908320"/>
<organism evidence="1 2">
    <name type="scientific">Sphaeroforma arctica JP610</name>
    <dbReference type="NCBI Taxonomy" id="667725"/>
    <lineage>
        <taxon>Eukaryota</taxon>
        <taxon>Ichthyosporea</taxon>
        <taxon>Ichthyophonida</taxon>
        <taxon>Sphaeroforma</taxon>
    </lineage>
</organism>
<keyword evidence="2" id="KW-1185">Reference proteome</keyword>
<protein>
    <submittedName>
        <fullName evidence="1">Uncharacterized protein</fullName>
    </submittedName>
</protein>